<comment type="caution">
    <text evidence="2">The sequence shown here is derived from an EMBL/GenBank/DDBJ whole genome shotgun (WGS) entry which is preliminary data.</text>
</comment>
<gene>
    <name evidence="2" type="ORF">ACFQ1S_00540</name>
</gene>
<name>A0ABW3M1M9_9PSEU</name>
<dbReference type="Proteomes" id="UP001597045">
    <property type="component" value="Unassembled WGS sequence"/>
</dbReference>
<dbReference type="EMBL" id="JBHTIS010000011">
    <property type="protein sequence ID" value="MFD1044187.1"/>
    <property type="molecule type" value="Genomic_DNA"/>
</dbReference>
<protein>
    <submittedName>
        <fullName evidence="2">Uncharacterized protein</fullName>
    </submittedName>
</protein>
<evidence type="ECO:0000256" key="1">
    <source>
        <dbReference type="SAM" id="MobiDB-lite"/>
    </source>
</evidence>
<evidence type="ECO:0000313" key="3">
    <source>
        <dbReference type="Proteomes" id="UP001597045"/>
    </source>
</evidence>
<keyword evidence="3" id="KW-1185">Reference proteome</keyword>
<reference evidence="3" key="1">
    <citation type="journal article" date="2019" name="Int. J. Syst. Evol. Microbiol.">
        <title>The Global Catalogue of Microorganisms (GCM) 10K type strain sequencing project: providing services to taxonomists for standard genome sequencing and annotation.</title>
        <authorList>
            <consortium name="The Broad Institute Genomics Platform"/>
            <consortium name="The Broad Institute Genome Sequencing Center for Infectious Disease"/>
            <person name="Wu L."/>
            <person name="Ma J."/>
        </authorList>
    </citation>
    <scope>NUCLEOTIDE SEQUENCE [LARGE SCALE GENOMIC DNA]</scope>
    <source>
        <strain evidence="3">JCM 31486</strain>
    </source>
</reference>
<proteinExistence type="predicted"/>
<sequence length="149" mass="15921">MYKAPSTKYPVRSGTNIINVDGTVQLVDSVAVEAGGPAQTLLAALDPAGRHTGIPLRAGSMASDNRCYAAAAGFPEIGIGIGIRGYQTPAETPPSRSRNTHRRYSSGRGDCARTEYSSIATRLHRIRRAALWRFVDDWISLPAAAVPGR</sequence>
<evidence type="ECO:0000313" key="2">
    <source>
        <dbReference type="EMBL" id="MFD1044187.1"/>
    </source>
</evidence>
<organism evidence="2 3">
    <name type="scientific">Kibdelosporangium lantanae</name>
    <dbReference type="NCBI Taxonomy" id="1497396"/>
    <lineage>
        <taxon>Bacteria</taxon>
        <taxon>Bacillati</taxon>
        <taxon>Actinomycetota</taxon>
        <taxon>Actinomycetes</taxon>
        <taxon>Pseudonocardiales</taxon>
        <taxon>Pseudonocardiaceae</taxon>
        <taxon>Kibdelosporangium</taxon>
    </lineage>
</organism>
<feature type="region of interest" description="Disordered" evidence="1">
    <location>
        <begin position="86"/>
        <end position="110"/>
    </location>
</feature>
<accession>A0ABW3M1M9</accession>